<keyword evidence="5" id="KW-0444">Lipid biosynthesis</keyword>
<protein>
    <recommendedName>
        <fullName evidence="4">diacylglycerol O-acyltransferase</fullName>
        <ecNumber evidence="4">2.3.1.20</ecNumber>
    </recommendedName>
</protein>
<keyword evidence="15" id="KW-1185">Reference proteome</keyword>
<dbReference type="InterPro" id="IPR045034">
    <property type="entry name" value="O-acyltransferase_WSD1-like"/>
</dbReference>
<name>A0ABZ0I032_9GAMM</name>
<proteinExistence type="inferred from homology"/>
<evidence type="ECO:0000259" key="13">
    <source>
        <dbReference type="Pfam" id="PF06974"/>
    </source>
</evidence>
<evidence type="ECO:0000313" key="15">
    <source>
        <dbReference type="Proteomes" id="UP001626537"/>
    </source>
</evidence>
<dbReference type="Pfam" id="PF06974">
    <property type="entry name" value="WS_DGAT_C"/>
    <property type="match status" value="1"/>
</dbReference>
<dbReference type="PANTHER" id="PTHR31650">
    <property type="entry name" value="O-ACYLTRANSFERASE (WSD1-LIKE) FAMILY PROTEIN"/>
    <property type="match status" value="1"/>
</dbReference>
<evidence type="ECO:0000256" key="5">
    <source>
        <dbReference type="ARBA" id="ARBA00022516"/>
    </source>
</evidence>
<dbReference type="GO" id="GO:0016746">
    <property type="term" value="F:acyltransferase activity"/>
    <property type="evidence" value="ECO:0007669"/>
    <property type="project" value="UniProtKB-KW"/>
</dbReference>
<keyword evidence="7" id="KW-0319">Glycerol metabolism</keyword>
<evidence type="ECO:0000256" key="8">
    <source>
        <dbReference type="ARBA" id="ARBA00023098"/>
    </source>
</evidence>
<evidence type="ECO:0000256" key="2">
    <source>
        <dbReference type="ARBA" id="ARBA00005189"/>
    </source>
</evidence>
<keyword evidence="8" id="KW-0443">Lipid metabolism</keyword>
<dbReference type="RefSeq" id="WP_407346735.1">
    <property type="nucleotide sequence ID" value="NZ_CP136864.1"/>
</dbReference>
<dbReference type="Pfam" id="PF03007">
    <property type="entry name" value="WS_DGAT_cat"/>
    <property type="match status" value="1"/>
</dbReference>
<feature type="compositionally biased region" description="Basic residues" evidence="11">
    <location>
        <begin position="476"/>
        <end position="510"/>
    </location>
</feature>
<evidence type="ECO:0000256" key="11">
    <source>
        <dbReference type="SAM" id="MobiDB-lite"/>
    </source>
</evidence>
<evidence type="ECO:0000256" key="10">
    <source>
        <dbReference type="ARBA" id="ARBA00048109"/>
    </source>
</evidence>
<reference evidence="14 15" key="1">
    <citation type="submission" date="2023-10" db="EMBL/GenBank/DDBJ databases">
        <title>Two novel species belonging to the OM43/NOR5 clade.</title>
        <authorList>
            <person name="Park M."/>
        </authorList>
    </citation>
    <scope>NUCLEOTIDE SEQUENCE [LARGE SCALE GENOMIC DNA]</scope>
    <source>
        <strain evidence="14 15">IMCC43200</strain>
    </source>
</reference>
<dbReference type="InterPro" id="IPR014292">
    <property type="entry name" value="Acyl_transf_WS/DGAT"/>
</dbReference>
<comment type="catalytic activity">
    <reaction evidence="10">
        <text>an acyl-CoA + a 1,2-diacyl-sn-glycerol = a triacyl-sn-glycerol + CoA</text>
        <dbReference type="Rhea" id="RHEA:10868"/>
        <dbReference type="ChEBI" id="CHEBI:17815"/>
        <dbReference type="ChEBI" id="CHEBI:57287"/>
        <dbReference type="ChEBI" id="CHEBI:58342"/>
        <dbReference type="ChEBI" id="CHEBI:64615"/>
        <dbReference type="EC" id="2.3.1.20"/>
    </reaction>
</comment>
<evidence type="ECO:0000256" key="9">
    <source>
        <dbReference type="ARBA" id="ARBA00023315"/>
    </source>
</evidence>
<comment type="similarity">
    <text evidence="3">Belongs to the long-chain O-acyltransferase family.</text>
</comment>
<feature type="domain" description="O-acyltransferase WSD1 C-terminal" evidence="13">
    <location>
        <begin position="319"/>
        <end position="466"/>
    </location>
</feature>
<feature type="region of interest" description="Disordered" evidence="11">
    <location>
        <begin position="474"/>
        <end position="510"/>
    </location>
</feature>
<keyword evidence="6 14" id="KW-0808">Transferase</keyword>
<evidence type="ECO:0000256" key="4">
    <source>
        <dbReference type="ARBA" id="ARBA00013244"/>
    </source>
</evidence>
<evidence type="ECO:0000256" key="7">
    <source>
        <dbReference type="ARBA" id="ARBA00022798"/>
    </source>
</evidence>
<evidence type="ECO:0000259" key="12">
    <source>
        <dbReference type="Pfam" id="PF03007"/>
    </source>
</evidence>
<feature type="domain" description="O-acyltransferase WSD1-like N-terminal" evidence="12">
    <location>
        <begin position="4"/>
        <end position="276"/>
    </location>
</feature>
<dbReference type="InterPro" id="IPR009721">
    <property type="entry name" value="O-acyltransferase_WSD1_C"/>
</dbReference>
<dbReference type="PANTHER" id="PTHR31650:SF1">
    <property type="entry name" value="WAX ESTER SYNTHASE_DIACYLGLYCEROL ACYLTRANSFERASE 4-RELATED"/>
    <property type="match status" value="1"/>
</dbReference>
<dbReference type="InterPro" id="IPR004255">
    <property type="entry name" value="O-acyltransferase_WSD1_N"/>
</dbReference>
<dbReference type="NCBIfam" id="TIGR02946">
    <property type="entry name" value="acyl_WS_DGAT"/>
    <property type="match status" value="1"/>
</dbReference>
<dbReference type="Proteomes" id="UP001626537">
    <property type="component" value="Chromosome"/>
</dbReference>
<accession>A0ABZ0I032</accession>
<evidence type="ECO:0000256" key="3">
    <source>
        <dbReference type="ARBA" id="ARBA00009587"/>
    </source>
</evidence>
<evidence type="ECO:0000313" key="14">
    <source>
        <dbReference type="EMBL" id="WOJ92153.1"/>
    </source>
</evidence>
<dbReference type="EMBL" id="CP136864">
    <property type="protein sequence ID" value="WOJ92153.1"/>
    <property type="molecule type" value="Genomic_DNA"/>
</dbReference>
<evidence type="ECO:0000256" key="6">
    <source>
        <dbReference type="ARBA" id="ARBA00022679"/>
    </source>
</evidence>
<evidence type="ECO:0000256" key="1">
    <source>
        <dbReference type="ARBA" id="ARBA00004771"/>
    </source>
</evidence>
<comment type="pathway">
    <text evidence="1">Glycerolipid metabolism; triacylglycerol biosynthesis.</text>
</comment>
<keyword evidence="9 14" id="KW-0012">Acyltransferase</keyword>
<comment type="pathway">
    <text evidence="2">Lipid metabolism.</text>
</comment>
<dbReference type="EC" id="2.3.1.20" evidence="4"/>
<sequence length="510" mass="56766">MHQLSPQDAQFLYAETEHNLTHVTSVAIYDPSTVPGGQTVRFTDIIAHVRERLAYNPVFFRRLLRLPLEIDYPYWVEDEYFDLEYHMQHGRLPEPGDWRQFCIHMARYHSRPLDMNRPPWEIFVVEGLDHVEGLPKGCYAIATKIHHAAVDGASLMKFFASMADGDNLGTPLVPLEEVVVGSGEIPAMPALISRAFKNNLRSPLRIAETVMRAAPSLVQAAQDSVAKRDEDKHPVPPTRFNVDLSPHKMFDARVVPLDDLKRIRQLQSGVTINDVVLAICAGGLRRYLSHHGELPDESIIAWVPINARPRGSDGSDLPGNNISAMTTPIFTDEPDPLKRLQRIQQSTRASKEARSGISARLMTDVTRHVPAATQVLASRLLLRSGAAAKMCNLFISNVPGPQIPMYMNGARMVRSVGLAPLADGMGLFIGTPSYDGQMSFNVISTRELLPDIEFFMDCIEESLAELLTLVDDKPPATKKRAGAKRRTVAKKAPRTKARPKKTARPKTKAK</sequence>
<organism evidence="14 15">
    <name type="scientific">Congregibacter variabilis</name>
    <dbReference type="NCBI Taxonomy" id="3081200"/>
    <lineage>
        <taxon>Bacteria</taxon>
        <taxon>Pseudomonadati</taxon>
        <taxon>Pseudomonadota</taxon>
        <taxon>Gammaproteobacteria</taxon>
        <taxon>Cellvibrionales</taxon>
        <taxon>Halieaceae</taxon>
        <taxon>Congregibacter</taxon>
    </lineage>
</organism>
<gene>
    <name evidence="14" type="ORF">R0135_10170</name>
</gene>